<proteinExistence type="predicted"/>
<evidence type="ECO:0000313" key="3">
    <source>
        <dbReference type="Proteomes" id="UP001596138"/>
    </source>
</evidence>
<accession>A0ABW1T4R7</accession>
<evidence type="ECO:0000256" key="1">
    <source>
        <dbReference type="SAM" id="MobiDB-lite"/>
    </source>
</evidence>
<organism evidence="2 3">
    <name type="scientific">Longivirga aurantiaca</name>
    <dbReference type="NCBI Taxonomy" id="1837743"/>
    <lineage>
        <taxon>Bacteria</taxon>
        <taxon>Bacillati</taxon>
        <taxon>Actinomycetota</taxon>
        <taxon>Actinomycetes</taxon>
        <taxon>Sporichthyales</taxon>
        <taxon>Sporichthyaceae</taxon>
        <taxon>Longivirga</taxon>
    </lineage>
</organism>
<gene>
    <name evidence="2" type="ORF">ACFQGU_16580</name>
</gene>
<evidence type="ECO:0000313" key="2">
    <source>
        <dbReference type="EMBL" id="MFC6239491.1"/>
    </source>
</evidence>
<dbReference type="RefSeq" id="WP_386768811.1">
    <property type="nucleotide sequence ID" value="NZ_JBHSTI010000034.1"/>
</dbReference>
<dbReference type="EMBL" id="JBHSTI010000034">
    <property type="protein sequence ID" value="MFC6239491.1"/>
    <property type="molecule type" value="Genomic_DNA"/>
</dbReference>
<dbReference type="Proteomes" id="UP001596138">
    <property type="component" value="Unassembled WGS sequence"/>
</dbReference>
<comment type="caution">
    <text evidence="2">The sequence shown here is derived from an EMBL/GenBank/DDBJ whole genome shotgun (WGS) entry which is preliminary data.</text>
</comment>
<feature type="region of interest" description="Disordered" evidence="1">
    <location>
        <begin position="1"/>
        <end position="26"/>
    </location>
</feature>
<name>A0ABW1T4R7_9ACTN</name>
<feature type="compositionally biased region" description="Basic and acidic residues" evidence="1">
    <location>
        <begin position="16"/>
        <end position="26"/>
    </location>
</feature>
<sequence length="491" mass="51320">MTTSPPPGGWGRARGGRSEDGTRYGDSLDGRLDLDHLDETTTLDIVGDDERPLLSERIREHLESTGALPWVRGHRALTGTAVVALAVALIASGIWWSGRPTPMADPRVAVTTGGNEPARLIVDAATGQVTAITQLVLLSSDEPAGTTVETIGVVGPGLSRPQSRVISALPGDTVTGAMTSQVECSTPEATAAVASARARDYRVQIRRTSALGEVREDSVPLAGGEEWLNDVRAACVQIAAERDLTVEAVDVAAVPGAIATDVRLHVRNTSGQDWRALHVSTTAGPTIVSNGPDVDIPAGTDAWVPVRLWPEDCTDPVAPLSAGVPLRATIGDGPEGDRLAPTFTLPLDTAALDAVAAALRSTCTATPPTATLVRARVAGGTTEESAGTLTMYVDVAAPQSFLVEVQALPAGPGGLVTAFESPVIVSNGVARLHLRWDLPQCFDLLAAGPPKLPVRLVSDDVRRPYVLRLRGDSLRVNVDRLCGQTVASVVR</sequence>
<reference evidence="3" key="1">
    <citation type="journal article" date="2019" name="Int. J. Syst. Evol. Microbiol.">
        <title>The Global Catalogue of Microorganisms (GCM) 10K type strain sequencing project: providing services to taxonomists for standard genome sequencing and annotation.</title>
        <authorList>
            <consortium name="The Broad Institute Genomics Platform"/>
            <consortium name="The Broad Institute Genome Sequencing Center for Infectious Disease"/>
            <person name="Wu L."/>
            <person name="Ma J."/>
        </authorList>
    </citation>
    <scope>NUCLEOTIDE SEQUENCE [LARGE SCALE GENOMIC DNA]</scope>
    <source>
        <strain evidence="3">CGMCC 4.7317</strain>
    </source>
</reference>
<protein>
    <submittedName>
        <fullName evidence="2">Uncharacterized protein</fullName>
    </submittedName>
</protein>
<keyword evidence="3" id="KW-1185">Reference proteome</keyword>